<gene>
    <name evidence="2" type="ORF">F511_08712</name>
</gene>
<evidence type="ECO:0008006" key="4">
    <source>
        <dbReference type="Google" id="ProtNLM"/>
    </source>
</evidence>
<accession>A0A2Z7BXJ0</accession>
<proteinExistence type="predicted"/>
<protein>
    <recommendedName>
        <fullName evidence="4">Secreted protein</fullName>
    </recommendedName>
</protein>
<dbReference type="EMBL" id="KV003187">
    <property type="protein sequence ID" value="KZV36900.1"/>
    <property type="molecule type" value="Genomic_DNA"/>
</dbReference>
<keyword evidence="3" id="KW-1185">Reference proteome</keyword>
<organism evidence="2 3">
    <name type="scientific">Dorcoceras hygrometricum</name>
    <dbReference type="NCBI Taxonomy" id="472368"/>
    <lineage>
        <taxon>Eukaryota</taxon>
        <taxon>Viridiplantae</taxon>
        <taxon>Streptophyta</taxon>
        <taxon>Embryophyta</taxon>
        <taxon>Tracheophyta</taxon>
        <taxon>Spermatophyta</taxon>
        <taxon>Magnoliopsida</taxon>
        <taxon>eudicotyledons</taxon>
        <taxon>Gunneridae</taxon>
        <taxon>Pentapetalae</taxon>
        <taxon>asterids</taxon>
        <taxon>lamiids</taxon>
        <taxon>Lamiales</taxon>
        <taxon>Gesneriaceae</taxon>
        <taxon>Didymocarpoideae</taxon>
        <taxon>Trichosporeae</taxon>
        <taxon>Loxocarpinae</taxon>
        <taxon>Dorcoceras</taxon>
    </lineage>
</organism>
<feature type="signal peptide" evidence="1">
    <location>
        <begin position="1"/>
        <end position="18"/>
    </location>
</feature>
<dbReference type="AlphaFoldDB" id="A0A2Z7BXJ0"/>
<sequence length="134" mass="14154">MLALSSAIVALMFGRGWAPHSRTVIEPLALLNARESAVGLRTIAPRVVARRRPSARDACAVVALGWPLSSAIVALLCNAGRPMNSRGCALLDVQRAHGCVALVAAAQPCVARKFHDGGRRPAVTPAKLRRCRDG</sequence>
<feature type="chain" id="PRO_5016252084" description="Secreted protein" evidence="1">
    <location>
        <begin position="19"/>
        <end position="134"/>
    </location>
</feature>
<reference evidence="2 3" key="1">
    <citation type="journal article" date="2015" name="Proc. Natl. Acad. Sci. U.S.A.">
        <title>The resurrection genome of Boea hygrometrica: A blueprint for survival of dehydration.</title>
        <authorList>
            <person name="Xiao L."/>
            <person name="Yang G."/>
            <person name="Zhang L."/>
            <person name="Yang X."/>
            <person name="Zhao S."/>
            <person name="Ji Z."/>
            <person name="Zhou Q."/>
            <person name="Hu M."/>
            <person name="Wang Y."/>
            <person name="Chen M."/>
            <person name="Xu Y."/>
            <person name="Jin H."/>
            <person name="Xiao X."/>
            <person name="Hu G."/>
            <person name="Bao F."/>
            <person name="Hu Y."/>
            <person name="Wan P."/>
            <person name="Li L."/>
            <person name="Deng X."/>
            <person name="Kuang T."/>
            <person name="Xiang C."/>
            <person name="Zhu J.K."/>
            <person name="Oliver M.J."/>
            <person name="He Y."/>
        </authorList>
    </citation>
    <scope>NUCLEOTIDE SEQUENCE [LARGE SCALE GENOMIC DNA]</scope>
    <source>
        <strain evidence="3">cv. XS01</strain>
    </source>
</reference>
<evidence type="ECO:0000313" key="3">
    <source>
        <dbReference type="Proteomes" id="UP000250235"/>
    </source>
</evidence>
<name>A0A2Z7BXJ0_9LAMI</name>
<evidence type="ECO:0000256" key="1">
    <source>
        <dbReference type="SAM" id="SignalP"/>
    </source>
</evidence>
<evidence type="ECO:0000313" key="2">
    <source>
        <dbReference type="EMBL" id="KZV36900.1"/>
    </source>
</evidence>
<dbReference type="Proteomes" id="UP000250235">
    <property type="component" value="Unassembled WGS sequence"/>
</dbReference>
<keyword evidence="1" id="KW-0732">Signal</keyword>